<dbReference type="FunFam" id="3.40.50.720:FF:000084">
    <property type="entry name" value="Short-chain dehydrogenase reductase"/>
    <property type="match status" value="1"/>
</dbReference>
<organism evidence="3 4">
    <name type="scientific">Pseudonocardia halophobica</name>
    <dbReference type="NCBI Taxonomy" id="29401"/>
    <lineage>
        <taxon>Bacteria</taxon>
        <taxon>Bacillati</taxon>
        <taxon>Actinomycetota</taxon>
        <taxon>Actinomycetes</taxon>
        <taxon>Pseudonocardiales</taxon>
        <taxon>Pseudonocardiaceae</taxon>
        <taxon>Pseudonocardia</taxon>
    </lineage>
</organism>
<reference evidence="3" key="1">
    <citation type="journal article" date="2014" name="Int. J. Syst. Evol. Microbiol.">
        <title>Complete genome sequence of Corynebacterium casei LMG S-19264T (=DSM 44701T), isolated from a smear-ripened cheese.</title>
        <authorList>
            <consortium name="US DOE Joint Genome Institute (JGI-PGF)"/>
            <person name="Walter F."/>
            <person name="Albersmeier A."/>
            <person name="Kalinowski J."/>
            <person name="Ruckert C."/>
        </authorList>
    </citation>
    <scope>NUCLEOTIDE SEQUENCE</scope>
    <source>
        <strain evidence="3">VKM Ac-1069</strain>
    </source>
</reference>
<dbReference type="Gene3D" id="3.40.50.720">
    <property type="entry name" value="NAD(P)-binding Rossmann-like Domain"/>
    <property type="match status" value="1"/>
</dbReference>
<evidence type="ECO:0000256" key="1">
    <source>
        <dbReference type="ARBA" id="ARBA00006484"/>
    </source>
</evidence>
<dbReference type="Pfam" id="PF13561">
    <property type="entry name" value="adh_short_C2"/>
    <property type="match status" value="1"/>
</dbReference>
<accession>A0A9W6UBP7</accession>
<comment type="caution">
    <text evidence="3">The sequence shown here is derived from an EMBL/GenBank/DDBJ whole genome shotgun (WGS) entry which is preliminary data.</text>
</comment>
<protein>
    <submittedName>
        <fullName evidence="3">Oxidoreductase</fullName>
    </submittedName>
</protein>
<dbReference type="PANTHER" id="PTHR42760:SF115">
    <property type="entry name" value="3-OXOACYL-[ACYL-CARRIER-PROTEIN] REDUCTASE FABG"/>
    <property type="match status" value="1"/>
</dbReference>
<reference evidence="3" key="2">
    <citation type="submission" date="2023-01" db="EMBL/GenBank/DDBJ databases">
        <authorList>
            <person name="Sun Q."/>
            <person name="Evtushenko L."/>
        </authorList>
    </citation>
    <scope>NUCLEOTIDE SEQUENCE</scope>
    <source>
        <strain evidence="3">VKM Ac-1069</strain>
    </source>
</reference>
<dbReference type="PRINTS" id="PR00081">
    <property type="entry name" value="GDHRDH"/>
</dbReference>
<dbReference type="RefSeq" id="WP_051738203.1">
    <property type="nucleotide sequence ID" value="NZ_BAAAUZ010000062.1"/>
</dbReference>
<sequence length="278" mass="28619">MTVHGTGPVGRPRLAGRTALVLGGGHGPCGPDQSGGTVGIGFATATTFARHGAATVVVDRDPEAAARTVEEIRRCGGTGHAVVADATDPDQVEEAVAATLRLTGRLDVVHNNVGATRLGGPEELTLEQWRATLAVNLDSVFLSAQKTIPHLLRHGGAIVNVSSTASIRWTGYPYPAYAAAKAAVNQLTRSLAVQYADRGIRVNAILAGLIDTPLVYRQLSGGRAAADVRAERAALSPTGAMGSPYDIAHAALFLASDEAAYITGTLLPVDGGLHVRAA</sequence>
<dbReference type="CDD" id="cd05233">
    <property type="entry name" value="SDR_c"/>
    <property type="match status" value="1"/>
</dbReference>
<comment type="similarity">
    <text evidence="1">Belongs to the short-chain dehydrogenases/reductases (SDR) family.</text>
</comment>
<evidence type="ECO:0000313" key="3">
    <source>
        <dbReference type="EMBL" id="GLL15485.1"/>
    </source>
</evidence>
<dbReference type="EMBL" id="BSFQ01000048">
    <property type="protein sequence ID" value="GLL15485.1"/>
    <property type="molecule type" value="Genomic_DNA"/>
</dbReference>
<dbReference type="GO" id="GO:0016616">
    <property type="term" value="F:oxidoreductase activity, acting on the CH-OH group of donors, NAD or NADP as acceptor"/>
    <property type="evidence" value="ECO:0007669"/>
    <property type="project" value="TreeGrafter"/>
</dbReference>
<keyword evidence="4" id="KW-1185">Reference proteome</keyword>
<dbReference type="InterPro" id="IPR002347">
    <property type="entry name" value="SDR_fam"/>
</dbReference>
<keyword evidence="2" id="KW-0560">Oxidoreductase</keyword>
<dbReference type="PRINTS" id="PR00080">
    <property type="entry name" value="SDRFAMILY"/>
</dbReference>
<name>A0A9W6UBP7_9PSEU</name>
<gene>
    <name evidence="3" type="ORF">GCM10017577_66360</name>
</gene>
<evidence type="ECO:0000313" key="4">
    <source>
        <dbReference type="Proteomes" id="UP001143463"/>
    </source>
</evidence>
<dbReference type="PANTHER" id="PTHR42760">
    <property type="entry name" value="SHORT-CHAIN DEHYDROGENASES/REDUCTASES FAMILY MEMBER"/>
    <property type="match status" value="1"/>
</dbReference>
<dbReference type="InterPro" id="IPR036291">
    <property type="entry name" value="NAD(P)-bd_dom_sf"/>
</dbReference>
<dbReference type="Proteomes" id="UP001143463">
    <property type="component" value="Unassembled WGS sequence"/>
</dbReference>
<proteinExistence type="inferred from homology"/>
<dbReference type="AlphaFoldDB" id="A0A9W6UBP7"/>
<evidence type="ECO:0000256" key="2">
    <source>
        <dbReference type="ARBA" id="ARBA00023002"/>
    </source>
</evidence>
<dbReference type="SUPFAM" id="SSF51735">
    <property type="entry name" value="NAD(P)-binding Rossmann-fold domains"/>
    <property type="match status" value="1"/>
</dbReference>